<dbReference type="SUPFAM" id="SSF53187">
    <property type="entry name" value="Zn-dependent exopeptidases"/>
    <property type="match status" value="1"/>
</dbReference>
<reference evidence="1 2" key="1">
    <citation type="submission" date="2020-08" db="EMBL/GenBank/DDBJ databases">
        <title>A Genomic Blueprint of the Chicken Gut Microbiome.</title>
        <authorList>
            <person name="Gilroy R."/>
            <person name="Ravi A."/>
            <person name="Getino M."/>
            <person name="Pursley I."/>
            <person name="Horton D.L."/>
            <person name="Alikhan N.-F."/>
            <person name="Baker D."/>
            <person name="Gharbi K."/>
            <person name="Hall N."/>
            <person name="Watson M."/>
            <person name="Adriaenssens E.M."/>
            <person name="Foster-Nyarko E."/>
            <person name="Jarju S."/>
            <person name="Secka A."/>
            <person name="Antonio M."/>
            <person name="Oren A."/>
            <person name="Chaudhuri R."/>
            <person name="La Ragione R.M."/>
            <person name="Hildebrand F."/>
            <person name="Pallen M.J."/>
        </authorList>
    </citation>
    <scope>NUCLEOTIDE SEQUENCE [LARGE SCALE GENOMIC DNA]</scope>
    <source>
        <strain evidence="1 2">Sa1CVN1</strain>
    </source>
</reference>
<dbReference type="Gene3D" id="3.40.630.10">
    <property type="entry name" value="Zn peptidases"/>
    <property type="match status" value="1"/>
</dbReference>
<dbReference type="InterPro" id="IPR051464">
    <property type="entry name" value="Peptidase_M42_aminopept"/>
</dbReference>
<dbReference type="RefSeq" id="WP_191762709.1">
    <property type="nucleotide sequence ID" value="NZ_JACSPP010000001.1"/>
</dbReference>
<dbReference type="PANTHER" id="PTHR32481:SF0">
    <property type="entry name" value="AMINOPEPTIDASE YPDE-RELATED"/>
    <property type="match status" value="1"/>
</dbReference>
<keyword evidence="2" id="KW-1185">Reference proteome</keyword>
<organism evidence="1 2">
    <name type="scientific">Phocaeicola intestinalis</name>
    <dbReference type="NCBI Taxonomy" id="2762212"/>
    <lineage>
        <taxon>Bacteria</taxon>
        <taxon>Pseudomonadati</taxon>
        <taxon>Bacteroidota</taxon>
        <taxon>Bacteroidia</taxon>
        <taxon>Bacteroidales</taxon>
        <taxon>Bacteroidaceae</taxon>
        <taxon>Phocaeicola</taxon>
    </lineage>
</organism>
<evidence type="ECO:0000313" key="1">
    <source>
        <dbReference type="EMBL" id="MBD8038933.1"/>
    </source>
</evidence>
<dbReference type="PANTHER" id="PTHR32481">
    <property type="entry name" value="AMINOPEPTIDASE"/>
    <property type="match status" value="1"/>
</dbReference>
<gene>
    <name evidence="1" type="ORF">H9625_00445</name>
</gene>
<comment type="caution">
    <text evidence="1">The sequence shown here is derived from an EMBL/GenBank/DDBJ whole genome shotgun (WGS) entry which is preliminary data.</text>
</comment>
<protein>
    <recommendedName>
        <fullName evidence="3">M20/M25/M40 family metallo-hydrolase</fullName>
    </recommendedName>
</protein>
<accession>A0ABR8Y467</accession>
<evidence type="ECO:0008006" key="3">
    <source>
        <dbReference type="Google" id="ProtNLM"/>
    </source>
</evidence>
<proteinExistence type="predicted"/>
<evidence type="ECO:0000313" key="2">
    <source>
        <dbReference type="Proteomes" id="UP000620874"/>
    </source>
</evidence>
<dbReference type="EMBL" id="JACSPP010000001">
    <property type="protein sequence ID" value="MBD8038933.1"/>
    <property type="molecule type" value="Genomic_DNA"/>
</dbReference>
<name>A0ABR8Y467_9BACT</name>
<sequence length="325" mass="37884">MELLRQLYKVHSPSGNEKAMKRFVRKYIRRHIPDVKIRTDRKGNLYIIKGVAETYPCIAAHLDQVQREHSKDFTLIETKGLIFGYSPRSRKQEGLGADDKNGIWIALKCLEKYDTLKVVFFVEEETGCQGSNQADMDFFMDCRFVIQPDRRGYKDLITSIGWMELCSDEFLKASGYESFSYKTTEGLMTDILALKERGLEISCINLSCGYYEPHTDNEFTVKKDLLNCLKLVEHIIENCTDIYLHSCLDMKCLMEADEYETARDEVFEILGGDDTLGFEDIYQFLKPYFPNLTRNDFIRIYLEYYNPESEESEDIWETGSINDKV</sequence>
<dbReference type="Proteomes" id="UP000620874">
    <property type="component" value="Unassembled WGS sequence"/>
</dbReference>